<proteinExistence type="predicted"/>
<protein>
    <recommendedName>
        <fullName evidence="3">FlgD Ig-like domain-containing protein</fullName>
    </recommendedName>
</protein>
<reference evidence="1 2" key="1">
    <citation type="submission" date="2016-04" db="EMBL/GenBank/DDBJ databases">
        <title>Chloroflexus islandicus sp. nov., a thermophilic filamentous anoxygenic phototrophic bacterium from geyser Strokkur (Iceland).</title>
        <authorList>
            <person name="Gaisin V.A."/>
            <person name="Kalashnikov A.M."/>
            <person name="Sukhacheva M.V."/>
            <person name="Grouzdev D.S."/>
            <person name="Ivanov T.M."/>
            <person name="Kuznetsov B."/>
            <person name="Gorlenko V.M."/>
        </authorList>
    </citation>
    <scope>NUCLEOTIDE SEQUENCE [LARGE SCALE GENOMIC DNA]</scope>
    <source>
        <strain evidence="2">isl-2</strain>
    </source>
</reference>
<evidence type="ECO:0000313" key="2">
    <source>
        <dbReference type="Proteomes" id="UP000078287"/>
    </source>
</evidence>
<dbReference type="Gene3D" id="2.60.40.4070">
    <property type="match status" value="1"/>
</dbReference>
<accession>A0A178MGA0</accession>
<keyword evidence="2" id="KW-1185">Reference proteome</keyword>
<feature type="non-terminal residue" evidence="1">
    <location>
        <position position="1"/>
    </location>
</feature>
<name>A0A178MGA0_9CHLR</name>
<evidence type="ECO:0000313" key="1">
    <source>
        <dbReference type="EMBL" id="OAN47720.1"/>
    </source>
</evidence>
<gene>
    <name evidence="1" type="ORF">A6A03_09740</name>
</gene>
<dbReference type="EMBL" id="LWQS01000035">
    <property type="protein sequence ID" value="OAN47720.1"/>
    <property type="molecule type" value="Genomic_DNA"/>
</dbReference>
<dbReference type="OrthoDB" id="145984at2"/>
<organism evidence="1 2">
    <name type="scientific">Chloroflexus islandicus</name>
    <dbReference type="NCBI Taxonomy" id="1707952"/>
    <lineage>
        <taxon>Bacteria</taxon>
        <taxon>Bacillati</taxon>
        <taxon>Chloroflexota</taxon>
        <taxon>Chloroflexia</taxon>
        <taxon>Chloroflexales</taxon>
        <taxon>Chloroflexineae</taxon>
        <taxon>Chloroflexaceae</taxon>
        <taxon>Chloroflexus</taxon>
    </lineage>
</organism>
<evidence type="ECO:0008006" key="3">
    <source>
        <dbReference type="Google" id="ProtNLM"/>
    </source>
</evidence>
<comment type="caution">
    <text evidence="1">The sequence shown here is derived from an EMBL/GenBank/DDBJ whole genome shotgun (WGS) entry which is preliminary data.</text>
</comment>
<dbReference type="RefSeq" id="WP_066783595.1">
    <property type="nucleotide sequence ID" value="NZ_LWQS01000035.1"/>
</dbReference>
<dbReference type="AlphaFoldDB" id="A0A178MGA0"/>
<dbReference type="Proteomes" id="UP000078287">
    <property type="component" value="Unassembled WGS sequence"/>
</dbReference>
<sequence length="270" mass="29955">GGGGREPPIIENLMVWPPVISPNADAIDDVAEFTYRLPVSATVNIEVLAPNGEVIPVVTREEEGPFEQRHVWNGKRPNGSLLDAGVYTYTVRAEDPFGNVVQRQGQITLAEVGQPEARIVYSMIAPQRVMLGEVITVTIRVRNTGTVPIRTYGPPSGYEYTTDEVFSSVENGAYAAQAGGFWRVGMDWDANSGGGPKRYPYRWSISPRPPEEWAQPFVEDFLYPGEEAEIIGRVRILQRETRMGFYVGLIQDGVGFFQDRTGRTIIDVGF</sequence>